<dbReference type="PROSITE" id="PS50507">
    <property type="entry name" value="RDRP_SSRNA_POS"/>
    <property type="match status" value="1"/>
</dbReference>
<evidence type="ECO:0000256" key="3">
    <source>
        <dbReference type="ARBA" id="ARBA00022953"/>
    </source>
</evidence>
<accession>A0A1L3KLD8</accession>
<dbReference type="GO" id="GO:0006351">
    <property type="term" value="P:DNA-templated transcription"/>
    <property type="evidence" value="ECO:0007669"/>
    <property type="project" value="InterPro"/>
</dbReference>
<dbReference type="InterPro" id="IPR043502">
    <property type="entry name" value="DNA/RNA_pol_sf"/>
</dbReference>
<evidence type="ECO:0000256" key="2">
    <source>
        <dbReference type="ARBA" id="ARBA00022695"/>
    </source>
</evidence>
<dbReference type="Pfam" id="PF00680">
    <property type="entry name" value="RdRP_1"/>
    <property type="match status" value="1"/>
</dbReference>
<feature type="domain" description="RdRp catalytic" evidence="4">
    <location>
        <begin position="243"/>
        <end position="376"/>
    </location>
</feature>
<dbReference type="InterPro" id="IPR043128">
    <property type="entry name" value="Rev_trsase/Diguanyl_cyclase"/>
</dbReference>
<evidence type="ECO:0000256" key="1">
    <source>
        <dbReference type="ARBA" id="ARBA00022679"/>
    </source>
</evidence>
<keyword evidence="3" id="KW-0693">Viral RNA replication</keyword>
<reference evidence="5" key="1">
    <citation type="journal article" date="2016" name="Nature">
        <title>Redefining the invertebrate RNA virosphere.</title>
        <authorList>
            <person name="Shi M."/>
            <person name="Lin X.D."/>
            <person name="Tian J.H."/>
            <person name="Chen L.J."/>
            <person name="Chen X."/>
            <person name="Li C.X."/>
            <person name="Qin X.C."/>
            <person name="Li J."/>
            <person name="Cao J.P."/>
            <person name="Eden J.S."/>
            <person name="Buchmann J."/>
            <person name="Wang W."/>
            <person name="Xu J."/>
            <person name="Holmes E.C."/>
            <person name="Zhang Y.Z."/>
        </authorList>
    </citation>
    <scope>NUCLEOTIDE SEQUENCE</scope>
    <source>
        <strain evidence="5">QTM23269</strain>
    </source>
</reference>
<keyword evidence="1" id="KW-0808">Transferase</keyword>
<sequence>MNENSVKLSASGRFKGGLNVRCLGRSSGFSVDLRPARVDTMAHEITKNVFGPVVDELVEAYHRSPMSMEELMQDLVGYERAHVPRLKDPVYHMVLETVRQDFAGLKVVPYTFEKVVELPDFPRQKSAGLPYIQQGIRKKIDAINNGALADIKKLWIGAGQGKCVHFPDACLFARSQIAKKPKTKIRATWGFPLSVYMEEARFFYPLQEKLVARAHKFPIAYGYEMATGGMYAIHEMLTRRENAVYSMTDWRQFDKTIPPWLIRDAFRILEELIDFEQVVGLDGVPIKVRAADQRARWQAMVKYFINTPIRNNRGLRFRVDGGVPSGSCWTNILDSIINALVTRYCVYHNTGALPEEEMYLGDDGILVTKGLDLVAIASIALQCFGLELNTEKSYSTQLTENVHFLGYYDYGGVPWKPQDMLIAQFVMPERKRKDYLETATAALGQMLAGFDGHYASKWYEVITAIAERETRAPFTLDDIVEKVRVEKSRFKFLRILGIDSPRISLPTPHGGFVVGVEPPYPSRMIDTRCYDLTEIKAKIS</sequence>
<proteinExistence type="predicted"/>
<dbReference type="GO" id="GO:0003968">
    <property type="term" value="F:RNA-directed RNA polymerase activity"/>
    <property type="evidence" value="ECO:0007669"/>
    <property type="project" value="InterPro"/>
</dbReference>
<dbReference type="InterPro" id="IPR001205">
    <property type="entry name" value="RNA-dir_pol_C"/>
</dbReference>
<name>A0A1L3KLD8_9VIRU</name>
<organism evidence="5">
    <name type="scientific">Hubei partiti-like virus 7</name>
    <dbReference type="NCBI Taxonomy" id="1923070"/>
    <lineage>
        <taxon>Viruses</taxon>
        <taxon>Riboviria</taxon>
    </lineage>
</organism>
<dbReference type="GO" id="GO:0039694">
    <property type="term" value="P:viral RNA genome replication"/>
    <property type="evidence" value="ECO:0007669"/>
    <property type="project" value="InterPro"/>
</dbReference>
<keyword evidence="2" id="KW-0548">Nucleotidyltransferase</keyword>
<dbReference type="InterPro" id="IPR007094">
    <property type="entry name" value="RNA-dir_pol_PSvirus"/>
</dbReference>
<dbReference type="Gene3D" id="3.30.70.270">
    <property type="match status" value="1"/>
</dbReference>
<dbReference type="EMBL" id="KX884117">
    <property type="protein sequence ID" value="APG78230.1"/>
    <property type="molecule type" value="Genomic_RNA"/>
</dbReference>
<protein>
    <submittedName>
        <fullName evidence="5">RdRp</fullName>
    </submittedName>
</protein>
<dbReference type="GO" id="GO:0003723">
    <property type="term" value="F:RNA binding"/>
    <property type="evidence" value="ECO:0007669"/>
    <property type="project" value="InterPro"/>
</dbReference>
<evidence type="ECO:0000259" key="4">
    <source>
        <dbReference type="PROSITE" id="PS50507"/>
    </source>
</evidence>
<dbReference type="SUPFAM" id="SSF56672">
    <property type="entry name" value="DNA/RNA polymerases"/>
    <property type="match status" value="1"/>
</dbReference>
<evidence type="ECO:0000313" key="5">
    <source>
        <dbReference type="EMBL" id="APG78230.1"/>
    </source>
</evidence>